<feature type="domain" description="C2H2-type" evidence="9">
    <location>
        <begin position="20"/>
        <end position="47"/>
    </location>
</feature>
<evidence type="ECO:0000256" key="3">
    <source>
        <dbReference type="ARBA" id="ARBA00022737"/>
    </source>
</evidence>
<dbReference type="PANTHER" id="PTHR24406">
    <property type="entry name" value="TRANSCRIPTIONAL REPRESSOR CTCFL-RELATED"/>
    <property type="match status" value="1"/>
</dbReference>
<comment type="subcellular location">
    <subcellularLocation>
        <location evidence="1">Nucleus</location>
    </subcellularLocation>
</comment>
<protein>
    <recommendedName>
        <fullName evidence="9">C2H2-type domain-containing protein</fullName>
    </recommendedName>
</protein>
<organism evidence="10 11">
    <name type="scientific">Marasmius crinis-equi</name>
    <dbReference type="NCBI Taxonomy" id="585013"/>
    <lineage>
        <taxon>Eukaryota</taxon>
        <taxon>Fungi</taxon>
        <taxon>Dikarya</taxon>
        <taxon>Basidiomycota</taxon>
        <taxon>Agaricomycotina</taxon>
        <taxon>Agaricomycetes</taxon>
        <taxon>Agaricomycetidae</taxon>
        <taxon>Agaricales</taxon>
        <taxon>Marasmiineae</taxon>
        <taxon>Marasmiaceae</taxon>
        <taxon>Marasmius</taxon>
    </lineage>
</organism>
<evidence type="ECO:0000256" key="6">
    <source>
        <dbReference type="ARBA" id="ARBA00023242"/>
    </source>
</evidence>
<keyword evidence="4 7" id="KW-0863">Zinc-finger</keyword>
<sequence length="270" mass="29695">MARTSAKAKKAASTRTPRPVVCPICSSVISRKNDLNRHMQTHNKDKSTYPFACSYPDCEFRSLQVSNYKTHMKTHTGVKDQICTYPQCTFRTSDPGSLTRHRKRKHKYVPRSRRKWCEETNNFVESSSSSVGSPSTSRAPSEEAALACTPHSLGTTPQRSPSPSLSEPAYPYTPPYVASPIMRVASFDETALPRAATAPSRPNDAANITLPSISAWYPDEDEPPVSSYDQHAGYLPATVSCSGCPECDRVYATSRSAGYYPTAMNMVGPL</sequence>
<dbReference type="Pfam" id="PF00096">
    <property type="entry name" value="zf-C2H2"/>
    <property type="match status" value="1"/>
</dbReference>
<feature type="region of interest" description="Disordered" evidence="8">
    <location>
        <begin position="123"/>
        <end position="145"/>
    </location>
</feature>
<dbReference type="PROSITE" id="PS00028">
    <property type="entry name" value="ZINC_FINGER_C2H2_1"/>
    <property type="match status" value="1"/>
</dbReference>
<dbReference type="InterPro" id="IPR013087">
    <property type="entry name" value="Znf_C2H2_type"/>
</dbReference>
<dbReference type="InterPro" id="IPR036236">
    <property type="entry name" value="Znf_C2H2_sf"/>
</dbReference>
<keyword evidence="5" id="KW-0862">Zinc</keyword>
<evidence type="ECO:0000313" key="10">
    <source>
        <dbReference type="EMBL" id="KAL0580999.1"/>
    </source>
</evidence>
<dbReference type="PROSITE" id="PS50157">
    <property type="entry name" value="ZINC_FINGER_C2H2_2"/>
    <property type="match status" value="2"/>
</dbReference>
<evidence type="ECO:0000256" key="1">
    <source>
        <dbReference type="ARBA" id="ARBA00004123"/>
    </source>
</evidence>
<dbReference type="EMBL" id="JBAHYK010000018">
    <property type="protein sequence ID" value="KAL0580999.1"/>
    <property type="molecule type" value="Genomic_DNA"/>
</dbReference>
<keyword evidence="11" id="KW-1185">Reference proteome</keyword>
<keyword evidence="3" id="KW-0677">Repeat</keyword>
<evidence type="ECO:0000256" key="4">
    <source>
        <dbReference type="ARBA" id="ARBA00022771"/>
    </source>
</evidence>
<dbReference type="SMART" id="SM00355">
    <property type="entry name" value="ZnF_C2H2"/>
    <property type="match status" value="3"/>
</dbReference>
<feature type="domain" description="C2H2-type" evidence="9">
    <location>
        <begin position="51"/>
        <end position="80"/>
    </location>
</feature>
<evidence type="ECO:0000256" key="2">
    <source>
        <dbReference type="ARBA" id="ARBA00022723"/>
    </source>
</evidence>
<keyword evidence="2" id="KW-0479">Metal-binding</keyword>
<feature type="compositionally biased region" description="Polar residues" evidence="8">
    <location>
        <begin position="152"/>
        <end position="165"/>
    </location>
</feature>
<gene>
    <name evidence="10" type="ORF">V5O48_000993</name>
</gene>
<evidence type="ECO:0000256" key="5">
    <source>
        <dbReference type="ARBA" id="ARBA00022833"/>
    </source>
</evidence>
<evidence type="ECO:0000256" key="8">
    <source>
        <dbReference type="SAM" id="MobiDB-lite"/>
    </source>
</evidence>
<dbReference type="SUPFAM" id="SSF57667">
    <property type="entry name" value="beta-beta-alpha zinc fingers"/>
    <property type="match status" value="2"/>
</dbReference>
<reference evidence="10 11" key="1">
    <citation type="submission" date="2024-02" db="EMBL/GenBank/DDBJ databases">
        <title>A draft genome for the cacao thread blight pathogen Marasmius crinis-equi.</title>
        <authorList>
            <person name="Cohen S.P."/>
            <person name="Baruah I.K."/>
            <person name="Amoako-Attah I."/>
            <person name="Bukari Y."/>
            <person name="Meinhardt L.W."/>
            <person name="Bailey B.A."/>
        </authorList>
    </citation>
    <scope>NUCLEOTIDE SEQUENCE [LARGE SCALE GENOMIC DNA]</scope>
    <source>
        <strain evidence="10 11">GH-76</strain>
    </source>
</reference>
<dbReference type="Proteomes" id="UP001465976">
    <property type="component" value="Unassembled WGS sequence"/>
</dbReference>
<feature type="region of interest" description="Disordered" evidence="8">
    <location>
        <begin position="151"/>
        <end position="170"/>
    </location>
</feature>
<comment type="caution">
    <text evidence="10">The sequence shown here is derived from an EMBL/GenBank/DDBJ whole genome shotgun (WGS) entry which is preliminary data.</text>
</comment>
<evidence type="ECO:0000313" key="11">
    <source>
        <dbReference type="Proteomes" id="UP001465976"/>
    </source>
</evidence>
<dbReference type="InterPro" id="IPR050888">
    <property type="entry name" value="ZnF_C2H2-type_TF"/>
</dbReference>
<accession>A0ABR3G051</accession>
<dbReference type="Gene3D" id="3.30.160.60">
    <property type="entry name" value="Classic Zinc Finger"/>
    <property type="match status" value="2"/>
</dbReference>
<feature type="compositionally biased region" description="Low complexity" evidence="8">
    <location>
        <begin position="126"/>
        <end position="139"/>
    </location>
</feature>
<name>A0ABR3G051_9AGAR</name>
<proteinExistence type="predicted"/>
<keyword evidence="6" id="KW-0539">Nucleus</keyword>
<evidence type="ECO:0000256" key="7">
    <source>
        <dbReference type="PROSITE-ProRule" id="PRU00042"/>
    </source>
</evidence>
<evidence type="ECO:0000259" key="9">
    <source>
        <dbReference type="PROSITE" id="PS50157"/>
    </source>
</evidence>